<protein>
    <submittedName>
        <fullName evidence="4">Mitochondrial inner-membrane-bound regulator-domain-containing protein</fullName>
    </submittedName>
</protein>
<evidence type="ECO:0000313" key="2">
    <source>
        <dbReference type="EMBL" id="VDL73215.1"/>
    </source>
</evidence>
<dbReference type="AlphaFoldDB" id="A0A0N4Y1V0"/>
<dbReference type="Proteomes" id="UP000271162">
    <property type="component" value="Unassembled WGS sequence"/>
</dbReference>
<organism evidence="4">
    <name type="scientific">Nippostrongylus brasiliensis</name>
    <name type="common">Rat hookworm</name>
    <dbReference type="NCBI Taxonomy" id="27835"/>
    <lineage>
        <taxon>Eukaryota</taxon>
        <taxon>Metazoa</taxon>
        <taxon>Ecdysozoa</taxon>
        <taxon>Nematoda</taxon>
        <taxon>Chromadorea</taxon>
        <taxon>Rhabditida</taxon>
        <taxon>Rhabditina</taxon>
        <taxon>Rhabditomorpha</taxon>
        <taxon>Strongyloidea</taxon>
        <taxon>Heligmosomidae</taxon>
        <taxon>Nippostrongylus</taxon>
    </lineage>
</organism>
<gene>
    <name evidence="2" type="ORF">NBR_LOCUS9626</name>
</gene>
<keyword evidence="3" id="KW-1185">Reference proteome</keyword>
<reference evidence="4" key="1">
    <citation type="submission" date="2017-02" db="UniProtKB">
        <authorList>
            <consortium name="WormBaseParasite"/>
        </authorList>
    </citation>
    <scope>IDENTIFICATION</scope>
</reference>
<reference evidence="2 3" key="2">
    <citation type="submission" date="2018-11" db="EMBL/GenBank/DDBJ databases">
        <authorList>
            <consortium name="Pathogen Informatics"/>
        </authorList>
    </citation>
    <scope>NUCLEOTIDE SEQUENCE [LARGE SCALE GENOMIC DNA]</scope>
</reference>
<evidence type="ECO:0000313" key="3">
    <source>
        <dbReference type="Proteomes" id="UP000271162"/>
    </source>
</evidence>
<accession>A0A0N4Y1V0</accession>
<evidence type="ECO:0000313" key="4">
    <source>
        <dbReference type="WBParaSite" id="NBR_0000962501-mRNA-1"/>
    </source>
</evidence>
<feature type="region of interest" description="Disordered" evidence="1">
    <location>
        <begin position="43"/>
        <end position="62"/>
    </location>
</feature>
<feature type="compositionally biased region" description="Basic and acidic residues" evidence="1">
    <location>
        <begin position="48"/>
        <end position="57"/>
    </location>
</feature>
<proteinExistence type="predicted"/>
<dbReference type="EMBL" id="UYSL01020168">
    <property type="protein sequence ID" value="VDL73215.1"/>
    <property type="molecule type" value="Genomic_DNA"/>
</dbReference>
<name>A0A0N4Y1V0_NIPBR</name>
<evidence type="ECO:0000256" key="1">
    <source>
        <dbReference type="SAM" id="MobiDB-lite"/>
    </source>
</evidence>
<sequence>MSLRLPPSRKRSLAALSASLPSVSPPLCKRTLGALSATLLSTPPLPHLSERRSTQARDDEEPREELVASVVPSSESPACEDRHVLRYSQEAVYCAAFKLHFGIPSDPEPYFTDFCSIQTGTPIGRTRVITNRMKSIRIDLNEVKELQRAVKQLPPSSDTIVQSLKNLLEKSCAISVGLAAVVDHLAFKVPELKNDIAHTSVHMQQRSSLKVPLNTVLSHLNLTQRWTVEESPPFKHMDLKSLMSNWRLPGRARKDDHITQCVDFARFYFIRACNPVDEISKYAVRLSGKHAKDPTKIDLPDDVVETLIKCLLEGLRMGQPELDRMPEELINNPTPFWTELGEADEIRSAKLMEKQAFRDALKGPYTAYRAQVLGYSNVSYIHLRTAKCGDKSHTLFNMLVIEPDLSPKEAVIGSTAKRWYHESVVKAPSSVGHDVVDLSMSRAIRWSSDAADEGAKWLGEETGSREREEKSVKVSSFEETVLALIHDVLRNPRFFFASHRLSCHSTSETADPGVRGTEAGLLLVEHICSLVSGRSVASASVRSISQAWESSRCKIQE</sequence>
<dbReference type="WBParaSite" id="NBR_0000962501-mRNA-1">
    <property type="protein sequence ID" value="NBR_0000962501-mRNA-1"/>
    <property type="gene ID" value="NBR_0000962501"/>
</dbReference>